<dbReference type="SUPFAM" id="SSF143011">
    <property type="entry name" value="RelE-like"/>
    <property type="match status" value="1"/>
</dbReference>
<organism evidence="2 3">
    <name type="scientific">Candidatus Curtissbacteria bacterium GW2011_GWA1_40_9</name>
    <dbReference type="NCBI Taxonomy" id="1618408"/>
    <lineage>
        <taxon>Bacteria</taxon>
        <taxon>Candidatus Curtissiibacteriota</taxon>
    </lineage>
</organism>
<dbReference type="PANTHER" id="PTHR38813:SF1">
    <property type="entry name" value="TOXIN RELE1-RELATED"/>
    <property type="match status" value="1"/>
</dbReference>
<evidence type="ECO:0000313" key="3">
    <source>
        <dbReference type="Proteomes" id="UP000034292"/>
    </source>
</evidence>
<accession>A0A0G0TMQ4</accession>
<sequence length="82" mass="9487">MNISFARSAEKEILKLDKNLSKRILDKISLLGNDPFGQNSQKLGGGKGYRIRIGDWRVVYTIDKTARAITVVRIRHRRDVYR</sequence>
<dbReference type="InterPro" id="IPR007712">
    <property type="entry name" value="RelE/ParE_toxin"/>
</dbReference>
<dbReference type="InterPro" id="IPR052747">
    <property type="entry name" value="TA_system_RelE_toxin"/>
</dbReference>
<dbReference type="NCBIfam" id="TIGR02385">
    <property type="entry name" value="RelE_StbE"/>
    <property type="match status" value="1"/>
</dbReference>
<dbReference type="EMBL" id="LBZV01000001">
    <property type="protein sequence ID" value="KKR78268.1"/>
    <property type="molecule type" value="Genomic_DNA"/>
</dbReference>
<reference evidence="2 3" key="1">
    <citation type="journal article" date="2015" name="Nature">
        <title>rRNA introns, odd ribosomes, and small enigmatic genomes across a large radiation of phyla.</title>
        <authorList>
            <person name="Brown C.T."/>
            <person name="Hug L.A."/>
            <person name="Thomas B.C."/>
            <person name="Sharon I."/>
            <person name="Castelle C.J."/>
            <person name="Singh A."/>
            <person name="Wilkins M.J."/>
            <person name="Williams K.H."/>
            <person name="Banfield J.F."/>
        </authorList>
    </citation>
    <scope>NUCLEOTIDE SEQUENCE [LARGE SCALE GENOMIC DNA]</scope>
</reference>
<dbReference type="Proteomes" id="UP000034292">
    <property type="component" value="Unassembled WGS sequence"/>
</dbReference>
<dbReference type="PANTHER" id="PTHR38813">
    <property type="match status" value="1"/>
</dbReference>
<protein>
    <submittedName>
        <fullName evidence="2">Plasmid stabilization system protein</fullName>
    </submittedName>
</protein>
<dbReference type="Pfam" id="PF05016">
    <property type="entry name" value="ParE_toxin"/>
    <property type="match status" value="1"/>
</dbReference>
<gene>
    <name evidence="2" type="ORF">UU23_C0001G0032</name>
</gene>
<dbReference type="Gene3D" id="3.30.2310.20">
    <property type="entry name" value="RelE-like"/>
    <property type="match status" value="1"/>
</dbReference>
<dbReference type="STRING" id="1618408.UU23_C0001G0032"/>
<evidence type="ECO:0000313" key="2">
    <source>
        <dbReference type="EMBL" id="KKR78268.1"/>
    </source>
</evidence>
<name>A0A0G0TMQ4_9BACT</name>
<proteinExistence type="predicted"/>
<dbReference type="InterPro" id="IPR035093">
    <property type="entry name" value="RelE/ParE_toxin_dom_sf"/>
</dbReference>
<keyword evidence="1" id="KW-1277">Toxin-antitoxin system</keyword>
<evidence type="ECO:0000256" key="1">
    <source>
        <dbReference type="ARBA" id="ARBA00022649"/>
    </source>
</evidence>
<comment type="caution">
    <text evidence="2">The sequence shown here is derived from an EMBL/GenBank/DDBJ whole genome shotgun (WGS) entry which is preliminary data.</text>
</comment>
<dbReference type="AlphaFoldDB" id="A0A0G0TMQ4"/>